<reference evidence="2" key="2">
    <citation type="submission" date="2021-03" db="UniProtKB">
        <authorList>
            <consortium name="EnsemblPlants"/>
        </authorList>
    </citation>
    <scope>IDENTIFICATION</scope>
</reference>
<evidence type="ECO:0000256" key="1">
    <source>
        <dbReference type="SAM" id="MobiDB-lite"/>
    </source>
</evidence>
<protein>
    <submittedName>
        <fullName evidence="2">Uncharacterized protein</fullName>
    </submittedName>
</protein>
<feature type="compositionally biased region" description="Polar residues" evidence="1">
    <location>
        <begin position="22"/>
        <end position="41"/>
    </location>
</feature>
<dbReference type="PANTHER" id="PTHR35507:SF1">
    <property type="entry name" value="TMF_TATA_BD DOMAIN-CONTAINING PROTEIN"/>
    <property type="match status" value="1"/>
</dbReference>
<dbReference type="AlphaFoldDB" id="A0A803LJW4"/>
<sequence length="173" mass="18837">MEAAKAKTEAAFKPAHLVTFSPTPSSKLNNRRLSSQFSKPSSPIRAGATKKKTLAWISLQGRLVGADEATSAQAIDGGLSQEEAVGWELFSRIHRVLIVAVAAAKCEKNRQIFQLRKCVQLRGNSLVKAASGDEMFKNRLSISNEAEQEECRMSDLSDWASSVTSVADLLVMK</sequence>
<dbReference type="Gramene" id="AUR62014261-RA">
    <property type="protein sequence ID" value="AUR62014261-RA:cds"/>
    <property type="gene ID" value="AUR62014261"/>
</dbReference>
<keyword evidence="3" id="KW-1185">Reference proteome</keyword>
<evidence type="ECO:0000313" key="3">
    <source>
        <dbReference type="Proteomes" id="UP000596660"/>
    </source>
</evidence>
<organism evidence="2 3">
    <name type="scientific">Chenopodium quinoa</name>
    <name type="common">Quinoa</name>
    <dbReference type="NCBI Taxonomy" id="63459"/>
    <lineage>
        <taxon>Eukaryota</taxon>
        <taxon>Viridiplantae</taxon>
        <taxon>Streptophyta</taxon>
        <taxon>Embryophyta</taxon>
        <taxon>Tracheophyta</taxon>
        <taxon>Spermatophyta</taxon>
        <taxon>Magnoliopsida</taxon>
        <taxon>eudicotyledons</taxon>
        <taxon>Gunneridae</taxon>
        <taxon>Pentapetalae</taxon>
        <taxon>Caryophyllales</taxon>
        <taxon>Chenopodiaceae</taxon>
        <taxon>Chenopodioideae</taxon>
        <taxon>Atripliceae</taxon>
        <taxon>Chenopodium</taxon>
    </lineage>
</organism>
<feature type="region of interest" description="Disordered" evidence="1">
    <location>
        <begin position="22"/>
        <end position="45"/>
    </location>
</feature>
<name>A0A803LJW4_CHEQI</name>
<accession>A0A803LJW4</accession>
<evidence type="ECO:0000313" key="2">
    <source>
        <dbReference type="EnsemblPlants" id="AUR62014261-RA:cds"/>
    </source>
</evidence>
<dbReference type="EnsemblPlants" id="AUR62014261-RA">
    <property type="protein sequence ID" value="AUR62014261-RA:cds"/>
    <property type="gene ID" value="AUR62014261"/>
</dbReference>
<dbReference type="PANTHER" id="PTHR35507">
    <property type="entry name" value="OS09G0488600 PROTEIN"/>
    <property type="match status" value="1"/>
</dbReference>
<proteinExistence type="predicted"/>
<reference evidence="2" key="1">
    <citation type="journal article" date="2017" name="Nature">
        <title>The genome of Chenopodium quinoa.</title>
        <authorList>
            <person name="Jarvis D.E."/>
            <person name="Ho Y.S."/>
            <person name="Lightfoot D.J."/>
            <person name="Schmoeckel S.M."/>
            <person name="Li B."/>
            <person name="Borm T.J.A."/>
            <person name="Ohyanagi H."/>
            <person name="Mineta K."/>
            <person name="Michell C.T."/>
            <person name="Saber N."/>
            <person name="Kharbatia N.M."/>
            <person name="Rupper R.R."/>
            <person name="Sharp A.R."/>
            <person name="Dally N."/>
            <person name="Boughton B.A."/>
            <person name="Woo Y.H."/>
            <person name="Gao G."/>
            <person name="Schijlen E.G.W.M."/>
            <person name="Guo X."/>
            <person name="Momin A.A."/>
            <person name="Negrao S."/>
            <person name="Al-Babili S."/>
            <person name="Gehring C."/>
            <person name="Roessner U."/>
            <person name="Jung C."/>
            <person name="Murphy K."/>
            <person name="Arold S.T."/>
            <person name="Gojobori T."/>
            <person name="van der Linden C.G."/>
            <person name="van Loo E.N."/>
            <person name="Jellen E.N."/>
            <person name="Maughan P.J."/>
            <person name="Tester M."/>
        </authorList>
    </citation>
    <scope>NUCLEOTIDE SEQUENCE [LARGE SCALE GENOMIC DNA]</scope>
    <source>
        <strain evidence="2">cv. PI 614886</strain>
    </source>
</reference>
<dbReference type="Proteomes" id="UP000596660">
    <property type="component" value="Unplaced"/>
</dbReference>